<keyword evidence="8" id="KW-0238">DNA-binding</keyword>
<dbReference type="CDD" id="cd17932">
    <property type="entry name" value="DEXQc_UvrD"/>
    <property type="match status" value="1"/>
</dbReference>
<accession>A0ABW1JGI8</accession>
<name>A0ABW1JGI8_9ACTN</name>
<evidence type="ECO:0000256" key="1">
    <source>
        <dbReference type="ARBA" id="ARBA00022722"/>
    </source>
</evidence>
<keyword evidence="1" id="KW-0540">Nuclease</keyword>
<comment type="catalytic activity">
    <reaction evidence="13">
        <text>ATP + H2O = ADP + phosphate + H(+)</text>
        <dbReference type="Rhea" id="RHEA:13065"/>
        <dbReference type="ChEBI" id="CHEBI:15377"/>
        <dbReference type="ChEBI" id="CHEBI:15378"/>
        <dbReference type="ChEBI" id="CHEBI:30616"/>
        <dbReference type="ChEBI" id="CHEBI:43474"/>
        <dbReference type="ChEBI" id="CHEBI:456216"/>
        <dbReference type="EC" id="5.6.2.4"/>
    </reaction>
</comment>
<proteinExistence type="predicted"/>
<evidence type="ECO:0000256" key="8">
    <source>
        <dbReference type="ARBA" id="ARBA00023125"/>
    </source>
</evidence>
<evidence type="ECO:0000256" key="11">
    <source>
        <dbReference type="ARBA" id="ARBA00034617"/>
    </source>
</evidence>
<feature type="domain" description="UvrD-like helicase C-terminal" evidence="17">
    <location>
        <begin position="348"/>
        <end position="657"/>
    </location>
</feature>
<keyword evidence="6" id="KW-0269">Exonuclease</keyword>
<evidence type="ECO:0000256" key="3">
    <source>
        <dbReference type="ARBA" id="ARBA00022763"/>
    </source>
</evidence>
<evidence type="ECO:0000256" key="15">
    <source>
        <dbReference type="SAM" id="MobiDB-lite"/>
    </source>
</evidence>
<evidence type="ECO:0000256" key="2">
    <source>
        <dbReference type="ARBA" id="ARBA00022741"/>
    </source>
</evidence>
<dbReference type="InterPro" id="IPR038726">
    <property type="entry name" value="PDDEXK_AddAB-type"/>
</dbReference>
<organism evidence="18 19">
    <name type="scientific">Angustibacter luteus</name>
    <dbReference type="NCBI Taxonomy" id="658456"/>
    <lineage>
        <taxon>Bacteria</taxon>
        <taxon>Bacillati</taxon>
        <taxon>Actinomycetota</taxon>
        <taxon>Actinomycetes</taxon>
        <taxon>Kineosporiales</taxon>
        <taxon>Kineosporiaceae</taxon>
    </lineage>
</organism>
<dbReference type="InterPro" id="IPR011604">
    <property type="entry name" value="PDDEXK-like_dom_sf"/>
</dbReference>
<dbReference type="Gene3D" id="1.10.486.10">
    <property type="entry name" value="PCRA, domain 4"/>
    <property type="match status" value="1"/>
</dbReference>
<dbReference type="Gene3D" id="3.40.50.300">
    <property type="entry name" value="P-loop containing nucleotide triphosphate hydrolases"/>
    <property type="match status" value="4"/>
</dbReference>
<evidence type="ECO:0000256" key="7">
    <source>
        <dbReference type="ARBA" id="ARBA00022840"/>
    </source>
</evidence>
<dbReference type="Pfam" id="PF00580">
    <property type="entry name" value="UvrD-helicase"/>
    <property type="match status" value="1"/>
</dbReference>
<keyword evidence="2 14" id="KW-0547">Nucleotide-binding</keyword>
<dbReference type="Gene3D" id="3.90.320.10">
    <property type="match status" value="1"/>
</dbReference>
<evidence type="ECO:0000313" key="18">
    <source>
        <dbReference type="EMBL" id="MFC6008300.1"/>
    </source>
</evidence>
<dbReference type="InterPro" id="IPR027417">
    <property type="entry name" value="P-loop_NTPase"/>
</dbReference>
<evidence type="ECO:0000256" key="10">
    <source>
        <dbReference type="ARBA" id="ARBA00023235"/>
    </source>
</evidence>
<protein>
    <recommendedName>
        <fullName evidence="12">DNA 3'-5' helicase</fullName>
        <ecNumber evidence="12">5.6.2.4</ecNumber>
    </recommendedName>
</protein>
<dbReference type="InterPro" id="IPR014016">
    <property type="entry name" value="UvrD-like_ATP-bd"/>
</dbReference>
<evidence type="ECO:0000259" key="16">
    <source>
        <dbReference type="PROSITE" id="PS51198"/>
    </source>
</evidence>
<dbReference type="Proteomes" id="UP001596189">
    <property type="component" value="Unassembled WGS sequence"/>
</dbReference>
<dbReference type="GO" id="GO:0004386">
    <property type="term" value="F:helicase activity"/>
    <property type="evidence" value="ECO:0007669"/>
    <property type="project" value="UniProtKB-KW"/>
</dbReference>
<keyword evidence="5 14" id="KW-0347">Helicase</keyword>
<evidence type="ECO:0000256" key="9">
    <source>
        <dbReference type="ARBA" id="ARBA00023204"/>
    </source>
</evidence>
<dbReference type="RefSeq" id="WP_345715007.1">
    <property type="nucleotide sequence ID" value="NZ_BAABFP010000002.1"/>
</dbReference>
<keyword evidence="10" id="KW-0413">Isomerase</keyword>
<dbReference type="Pfam" id="PF13361">
    <property type="entry name" value="UvrD_C"/>
    <property type="match status" value="2"/>
</dbReference>
<dbReference type="InterPro" id="IPR000212">
    <property type="entry name" value="DNA_helicase_UvrD/REP"/>
</dbReference>
<comment type="catalytic activity">
    <reaction evidence="11">
        <text>Couples ATP hydrolysis with the unwinding of duplex DNA by translocating in the 3'-5' direction.</text>
        <dbReference type="EC" id="5.6.2.4"/>
    </reaction>
</comment>
<dbReference type="PANTHER" id="PTHR11070">
    <property type="entry name" value="UVRD / RECB / PCRA DNA HELICASE FAMILY MEMBER"/>
    <property type="match status" value="1"/>
</dbReference>
<keyword evidence="19" id="KW-1185">Reference proteome</keyword>
<reference evidence="19" key="1">
    <citation type="journal article" date="2019" name="Int. J. Syst. Evol. Microbiol.">
        <title>The Global Catalogue of Microorganisms (GCM) 10K type strain sequencing project: providing services to taxonomists for standard genome sequencing and annotation.</title>
        <authorList>
            <consortium name="The Broad Institute Genomics Platform"/>
            <consortium name="The Broad Institute Genome Sequencing Center for Infectious Disease"/>
            <person name="Wu L."/>
            <person name="Ma J."/>
        </authorList>
    </citation>
    <scope>NUCLEOTIDE SEQUENCE [LARGE SCALE GENOMIC DNA]</scope>
    <source>
        <strain evidence="19">KACC 14249</strain>
    </source>
</reference>
<dbReference type="Pfam" id="PF12705">
    <property type="entry name" value="PDDEXK_1"/>
    <property type="match status" value="1"/>
</dbReference>
<keyword evidence="9" id="KW-0234">DNA repair</keyword>
<feature type="region of interest" description="Disordered" evidence="15">
    <location>
        <begin position="813"/>
        <end position="832"/>
    </location>
</feature>
<keyword evidence="7 14" id="KW-0067">ATP-binding</keyword>
<dbReference type="EMBL" id="JBHSRD010000004">
    <property type="protein sequence ID" value="MFC6008300.1"/>
    <property type="molecule type" value="Genomic_DNA"/>
</dbReference>
<dbReference type="PANTHER" id="PTHR11070:SF55">
    <property type="entry name" value="DNA 3'-5' HELICASE"/>
    <property type="match status" value="1"/>
</dbReference>
<evidence type="ECO:0000256" key="6">
    <source>
        <dbReference type="ARBA" id="ARBA00022839"/>
    </source>
</evidence>
<evidence type="ECO:0000256" key="4">
    <source>
        <dbReference type="ARBA" id="ARBA00022801"/>
    </source>
</evidence>
<dbReference type="InterPro" id="IPR011335">
    <property type="entry name" value="Restrct_endonuc-II-like"/>
</dbReference>
<evidence type="ECO:0000256" key="14">
    <source>
        <dbReference type="PROSITE-ProRule" id="PRU00560"/>
    </source>
</evidence>
<evidence type="ECO:0000256" key="13">
    <source>
        <dbReference type="ARBA" id="ARBA00048988"/>
    </source>
</evidence>
<evidence type="ECO:0000313" key="19">
    <source>
        <dbReference type="Proteomes" id="UP001596189"/>
    </source>
</evidence>
<evidence type="ECO:0000256" key="12">
    <source>
        <dbReference type="ARBA" id="ARBA00034808"/>
    </source>
</evidence>
<feature type="domain" description="UvrD-like helicase ATP-binding" evidence="16">
    <location>
        <begin position="17"/>
        <end position="347"/>
    </location>
</feature>
<dbReference type="SUPFAM" id="SSF52980">
    <property type="entry name" value="Restriction endonuclease-like"/>
    <property type="match status" value="1"/>
</dbReference>
<comment type="caution">
    <text evidence="18">The sequence shown here is derived from an EMBL/GenBank/DDBJ whole genome shotgun (WGS) entry which is preliminary data.</text>
</comment>
<dbReference type="PROSITE" id="PS51217">
    <property type="entry name" value="UVRD_HELICASE_CTER"/>
    <property type="match status" value="1"/>
</dbReference>
<evidence type="ECO:0000259" key="17">
    <source>
        <dbReference type="PROSITE" id="PS51217"/>
    </source>
</evidence>
<keyword evidence="4 14" id="KW-0378">Hydrolase</keyword>
<dbReference type="EC" id="5.6.2.4" evidence="12"/>
<feature type="binding site" evidence="14">
    <location>
        <begin position="38"/>
        <end position="45"/>
    </location>
    <ligand>
        <name>ATP</name>
        <dbReference type="ChEBI" id="CHEBI:30616"/>
    </ligand>
</feature>
<gene>
    <name evidence="18" type="ORF">ACFQDO_14275</name>
</gene>
<evidence type="ECO:0000256" key="5">
    <source>
        <dbReference type="ARBA" id="ARBA00022806"/>
    </source>
</evidence>
<dbReference type="SUPFAM" id="SSF52540">
    <property type="entry name" value="P-loop containing nucleoside triphosphate hydrolases"/>
    <property type="match status" value="1"/>
</dbReference>
<dbReference type="InterPro" id="IPR014017">
    <property type="entry name" value="DNA_helicase_UvrD-like_C"/>
</dbReference>
<keyword evidence="3" id="KW-0227">DNA damage</keyword>
<dbReference type="PROSITE" id="PS51198">
    <property type="entry name" value="UVRD_HELICASE_ATP_BIND"/>
    <property type="match status" value="1"/>
</dbReference>
<sequence length="1097" mass="117569">MSGAPSAVEIARALGRPEPTPEQVAVIEAPLAPLLVVAGAGSGKTETMAARVIWLVAGGVVAPDEVLGLTFTRKAAGELGQRIRSRLRALRRAGLWSAPDADLDVTVSTYHAFAGRLVREHGMRLGIEPEAQLLTEASCWQLASEVVEGWLGDMDSVDFAMSTVVDAVLAVSAECAEHLVSPDELDAYLANRIAHVEALPYNDSRAAGRYSDVAELLQRLQARRQLLPIVRAYADAKRIRDRLDFGDQLALSAQLAASVPRLAEEARDQYRAVLLDEFQDTSHAQLVMLEALFGDGHGVTAVGDPHQSIYGWRGASADTLAGFAARFRADDGQPATVRHLSTSWRNPTSVLAVANAVAAPLQATTTVQVRDLQARTGADVGSVEVRSLETSSLEATSVAQWLSQHWLGPDGERVPGRTAAVLCRKRSQFTDVEAALLAAGLPYEVVGLGGLLSTPEVADLVCALHVVHDPSRGDMLMRLLTGPTCRLGAHDLTVLAGWSRELHAERSGRGSGIAAPEEPSIVEALDELPAPDWTDRDGRALSAPARSRLQRLSDTVRDLRGRTSLALPDLVAEVERALLLDVEVASRPRVAPGQARAHLDALADVAAGFEATAERATLGAFLVWLAAADEQEHGLEPGQVEVNEQAVQVMTVHAAKGLEWDVVAVPGLVEGGFPQHRVQVRAGVDGWAVPRVNDKGWLGGLGKVPHALRGDRDGLPDVRWSAAPDQKVLLAELKDFYAACGDHELAEERRLAYVAFTRAKESLLLTSHSWGSALNPRMPSRFLCELVPGLPMGEPTVDQRVVAAVRVGEVRPMPPADVDKPTDPALSGAPWPVDPLGGRRAVVEAGAARVDQAMSALPFDLAPDGQPDAETQDASDRAITLLLAERDRLQDNAITVELPTHLSASRLVQLRADPAELALTLRRPMPRRPHPSSRRGTAFHAWVERHLGAASILDVVELPGAADDDSDDLGLRELQEHFLATEWASRKVVAVEVPVETPVDGTVLRARIDAVFARDDGGVDIVDWKTGAPPTGAQARARDVQLAVYRLAWHRLHGIPLERVGAAFCYVSTGETVRPVDLLDEAGVVALLHAVPEPAGD</sequence>